<dbReference type="EMBL" id="MZNU01000202">
    <property type="protein sequence ID" value="OWP03027.1"/>
    <property type="molecule type" value="Genomic_DNA"/>
</dbReference>
<protein>
    <submittedName>
        <fullName evidence="2">Uncharacterized protein</fullName>
    </submittedName>
</protein>
<sequence length="190" mass="20426">MRLVTLLAALALSSGVLADWCDYGITLSGFNCVTSPSSQTPPKSRQLTTAQPAKKNLYCCGNIPNAGAYGDFQIYRDGCMDKAAKCGDGGAVRCVSRILTGIFAMDSTRADQEVFRLNPSHVLPRLGRYRYQVNGCGTSVDLEAAAPRVGLNLLTNLQVYPVDTVRAIHDMNSWARCSRAARSRSADASA</sequence>
<dbReference type="AlphaFoldDB" id="A0A218Z4S3"/>
<evidence type="ECO:0000313" key="3">
    <source>
        <dbReference type="Proteomes" id="UP000242519"/>
    </source>
</evidence>
<dbReference type="InParanoid" id="A0A218Z4S3"/>
<keyword evidence="1" id="KW-0732">Signal</keyword>
<reference evidence="2 3" key="1">
    <citation type="submission" date="2017-04" db="EMBL/GenBank/DDBJ databases">
        <title>Draft genome sequence of Marssonina coronaria NL1: causal agent of apple blotch.</title>
        <authorList>
            <person name="Cheng Q."/>
        </authorList>
    </citation>
    <scope>NUCLEOTIDE SEQUENCE [LARGE SCALE GENOMIC DNA]</scope>
    <source>
        <strain evidence="2 3">NL1</strain>
    </source>
</reference>
<gene>
    <name evidence="2" type="ORF">B2J93_3653</name>
</gene>
<organism evidence="2 3">
    <name type="scientific">Diplocarpon coronariae</name>
    <dbReference type="NCBI Taxonomy" id="2795749"/>
    <lineage>
        <taxon>Eukaryota</taxon>
        <taxon>Fungi</taxon>
        <taxon>Dikarya</taxon>
        <taxon>Ascomycota</taxon>
        <taxon>Pezizomycotina</taxon>
        <taxon>Leotiomycetes</taxon>
        <taxon>Helotiales</taxon>
        <taxon>Drepanopezizaceae</taxon>
        <taxon>Diplocarpon</taxon>
    </lineage>
</organism>
<feature type="chain" id="PRO_5013007745" evidence="1">
    <location>
        <begin position="19"/>
        <end position="190"/>
    </location>
</feature>
<evidence type="ECO:0000256" key="1">
    <source>
        <dbReference type="SAM" id="SignalP"/>
    </source>
</evidence>
<evidence type="ECO:0000313" key="2">
    <source>
        <dbReference type="EMBL" id="OWP03027.1"/>
    </source>
</evidence>
<comment type="caution">
    <text evidence="2">The sequence shown here is derived from an EMBL/GenBank/DDBJ whole genome shotgun (WGS) entry which is preliminary data.</text>
</comment>
<name>A0A218Z4S3_9HELO</name>
<feature type="signal peptide" evidence="1">
    <location>
        <begin position="1"/>
        <end position="18"/>
    </location>
</feature>
<keyword evidence="3" id="KW-1185">Reference proteome</keyword>
<accession>A0A218Z4S3</accession>
<proteinExistence type="predicted"/>
<dbReference type="Proteomes" id="UP000242519">
    <property type="component" value="Unassembled WGS sequence"/>
</dbReference>